<dbReference type="PANTHER" id="PTHR32494">
    <property type="entry name" value="ALLANTOATE DEIMINASE-RELATED"/>
    <property type="match status" value="1"/>
</dbReference>
<feature type="binding site" evidence="3">
    <location>
        <position position="89"/>
    </location>
    <ligand>
        <name>Zn(2+)</name>
        <dbReference type="ChEBI" id="CHEBI:29105"/>
        <label>2</label>
    </ligand>
</feature>
<comment type="similarity">
    <text evidence="1">Belongs to the peptidase M20 family.</text>
</comment>
<dbReference type="PIRSF" id="PIRSF001235">
    <property type="entry name" value="Amidase_carbamoylase"/>
    <property type="match status" value="1"/>
</dbReference>
<feature type="binding site" evidence="3">
    <location>
        <position position="78"/>
    </location>
    <ligand>
        <name>Zn(2+)</name>
        <dbReference type="ChEBI" id="CHEBI:29105"/>
        <label>1</label>
    </ligand>
</feature>
<dbReference type="GO" id="GO:0046872">
    <property type="term" value="F:metal ion binding"/>
    <property type="evidence" value="ECO:0007669"/>
    <property type="project" value="UniProtKB-KW"/>
</dbReference>
<dbReference type="InterPro" id="IPR036264">
    <property type="entry name" value="Bact_exopeptidase_dim_dom"/>
</dbReference>
<feature type="binding site" evidence="3">
    <location>
        <position position="124"/>
    </location>
    <ligand>
        <name>Zn(2+)</name>
        <dbReference type="ChEBI" id="CHEBI:29105"/>
        <label>2</label>
    </ligand>
</feature>
<dbReference type="Proteomes" id="UP000185494">
    <property type="component" value="Chromosome 1"/>
</dbReference>
<dbReference type="NCBIfam" id="TIGR01879">
    <property type="entry name" value="hydantase"/>
    <property type="match status" value="1"/>
</dbReference>
<dbReference type="RefSeq" id="WP_075799523.1">
    <property type="nucleotide sequence ID" value="NZ_CP015583.1"/>
</dbReference>
<gene>
    <name evidence="4" type="ORF">RGI145_18310</name>
</gene>
<keyword evidence="2 4" id="KW-0378">Hydrolase</keyword>
<sequence>MIRPERLSAALADLARQGALPGGGVCRLALTAEDRLGRDWLVARMRALGLRVEIDPIGNIFGTRAGRKEGPVVLLGSHIDTVATGGAYDGALGVLAGLEVLAALDEAGIETGLPVAVAAFTNEEGARFAPDMLGSLVFAGGLPLAEALEIRGIDGARLGDALAAIGYAGRDSGPRAIAAYLELHIEQGPILEDEELRIGVVEGVQGISWTEITLTGASAHAGTTPFRLRRDAGLAAARIAVLAREVAREVGGHQLATVGSLTLSPNLVNVVAERALLTVDLRNPDEAGLRRAEALLAEGAAALAAEEGVRIATRSLARFAPVPFDQALVARVEETASKLGLSSRRMFSGAGHDAQMIAHIAPAAMIFVPSEKGISHNIREHTAPGDLANGARVLFEMTRGLATSN</sequence>
<dbReference type="GO" id="GO:0016813">
    <property type="term" value="F:hydrolase activity, acting on carbon-nitrogen (but not peptide) bonds, in linear amidines"/>
    <property type="evidence" value="ECO:0007669"/>
    <property type="project" value="InterPro"/>
</dbReference>
<evidence type="ECO:0000313" key="4">
    <source>
        <dbReference type="EMBL" id="APT58770.1"/>
    </source>
</evidence>
<dbReference type="SUPFAM" id="SSF53187">
    <property type="entry name" value="Zn-dependent exopeptidases"/>
    <property type="match status" value="1"/>
</dbReference>
<evidence type="ECO:0000256" key="2">
    <source>
        <dbReference type="ARBA" id="ARBA00022801"/>
    </source>
</evidence>
<accession>A0A1L7AJ78</accession>
<dbReference type="eggNOG" id="COG0624">
    <property type="taxonomic scope" value="Bacteria"/>
</dbReference>
<evidence type="ECO:0000256" key="3">
    <source>
        <dbReference type="PIRSR" id="PIRSR001235-1"/>
    </source>
</evidence>
<feature type="binding site" evidence="3">
    <location>
        <position position="184"/>
    </location>
    <ligand>
        <name>Zn(2+)</name>
        <dbReference type="ChEBI" id="CHEBI:29105"/>
        <label>1</label>
    </ligand>
</feature>
<feature type="binding site" evidence="3">
    <location>
        <position position="376"/>
    </location>
    <ligand>
        <name>Zn(2+)</name>
        <dbReference type="ChEBI" id="CHEBI:29105"/>
        <label>2</label>
    </ligand>
</feature>
<dbReference type="Pfam" id="PF01546">
    <property type="entry name" value="Peptidase_M20"/>
    <property type="match status" value="1"/>
</dbReference>
<comment type="cofactor">
    <cofactor evidence="3">
        <name>Zn(2+)</name>
        <dbReference type="ChEBI" id="CHEBI:29105"/>
    </cofactor>
    <text evidence="3">Binds 2 Zn(2+) ions per subunit.</text>
</comment>
<reference evidence="4 5" key="1">
    <citation type="submission" date="2016-05" db="EMBL/GenBank/DDBJ databases">
        <title>Complete Genome and Methylome Analysis of Psychrotrophic Bacterial Isolates from Antarctic Lake Untersee.</title>
        <authorList>
            <person name="Fomenkov A."/>
            <person name="Akimov V.N."/>
            <person name="Vasilyeva L.V."/>
            <person name="Andersen D."/>
            <person name="Vincze T."/>
            <person name="Roberts R.J."/>
        </authorList>
    </citation>
    <scope>NUCLEOTIDE SEQUENCE [LARGE SCALE GENOMIC DNA]</scope>
    <source>
        <strain evidence="4 5">U14-5</strain>
    </source>
</reference>
<protein>
    <submittedName>
        <fullName evidence="4">Zn-dependent hydrolase</fullName>
    </submittedName>
</protein>
<dbReference type="NCBIfam" id="NF006771">
    <property type="entry name" value="PRK09290.1-5"/>
    <property type="match status" value="1"/>
</dbReference>
<evidence type="ECO:0000313" key="5">
    <source>
        <dbReference type="Proteomes" id="UP000185494"/>
    </source>
</evidence>
<organism evidence="4 5">
    <name type="scientific">Roseomonas gilardii</name>
    <dbReference type="NCBI Taxonomy" id="257708"/>
    <lineage>
        <taxon>Bacteria</taxon>
        <taxon>Pseudomonadati</taxon>
        <taxon>Pseudomonadota</taxon>
        <taxon>Alphaproteobacteria</taxon>
        <taxon>Acetobacterales</taxon>
        <taxon>Roseomonadaceae</taxon>
        <taxon>Roseomonas</taxon>
    </lineage>
</organism>
<dbReference type="EMBL" id="CP015583">
    <property type="protein sequence ID" value="APT58770.1"/>
    <property type="molecule type" value="Genomic_DNA"/>
</dbReference>
<dbReference type="InterPro" id="IPR010158">
    <property type="entry name" value="Amidase_Cbmase"/>
</dbReference>
<dbReference type="AlphaFoldDB" id="A0A1L7AJ78"/>
<keyword evidence="3" id="KW-0479">Metal-binding</keyword>
<dbReference type="SUPFAM" id="SSF55031">
    <property type="entry name" value="Bacterial exopeptidase dimerisation domain"/>
    <property type="match status" value="1"/>
</dbReference>
<feature type="binding site" evidence="3">
    <location>
        <position position="89"/>
    </location>
    <ligand>
        <name>Zn(2+)</name>
        <dbReference type="ChEBI" id="CHEBI:29105"/>
        <label>1</label>
    </ligand>
</feature>
<dbReference type="Gene3D" id="3.40.630.10">
    <property type="entry name" value="Zn peptidases"/>
    <property type="match status" value="1"/>
</dbReference>
<dbReference type="CDD" id="cd03884">
    <property type="entry name" value="M20_bAS"/>
    <property type="match status" value="1"/>
</dbReference>
<proteinExistence type="inferred from homology"/>
<dbReference type="STRING" id="257708.RGI145_18310"/>
<dbReference type="Gene3D" id="3.30.70.360">
    <property type="match status" value="1"/>
</dbReference>
<dbReference type="PANTHER" id="PTHR32494:SF5">
    <property type="entry name" value="ALLANTOATE AMIDOHYDROLASE"/>
    <property type="match status" value="1"/>
</dbReference>
<dbReference type="InterPro" id="IPR002933">
    <property type="entry name" value="Peptidase_M20"/>
</dbReference>
<name>A0A1L7AJ78_9PROT</name>
<evidence type="ECO:0000256" key="1">
    <source>
        <dbReference type="ARBA" id="ARBA00006153"/>
    </source>
</evidence>
<keyword evidence="3" id="KW-0862">Zinc</keyword>
<dbReference type="NCBIfam" id="NF006769">
    <property type="entry name" value="PRK09290.1-3"/>
    <property type="match status" value="1"/>
</dbReference>
<dbReference type="KEGG" id="rgi:RGI145_18310"/>